<evidence type="ECO:0000313" key="4">
    <source>
        <dbReference type="Proteomes" id="UP000483362"/>
    </source>
</evidence>
<dbReference type="SUPFAM" id="SSF103481">
    <property type="entry name" value="Multidrug resistance efflux transporter EmrE"/>
    <property type="match status" value="1"/>
</dbReference>
<gene>
    <name evidence="3" type="ORF">FYJ29_05425</name>
</gene>
<name>A0A6L5XD54_9BACT</name>
<sequence length="295" mass="33044">MWILLAIASAMCLGVYDIFKKLSLTGNNVLTVLFLNTLFGTLLLSPIIIGSIVEGTWGFGTACNHLYILGKSLIVLSSWILGYFAVKHLPLTITGPINSTRPIMVLVGAWVIFGERLNVLQWTGILLGFTSLFFISRIGHKEGFSLKNSLWLWLMMGATIMGAVSSLYDKFIIHNLHFQPLQVQAWYSFYQMLIMGLTVALLKRKQLDPVKFEWRWTIPLISLFLTVADIAYFYALSIPGAMISVISMIRRGSVIVSFLYGIVILKEPDKRMKTLDLVFLIISLVLLVVGSNMGN</sequence>
<keyword evidence="1" id="KW-0472">Membrane</keyword>
<keyword evidence="1" id="KW-1133">Transmembrane helix</keyword>
<dbReference type="Proteomes" id="UP000483362">
    <property type="component" value="Unassembled WGS sequence"/>
</dbReference>
<keyword evidence="1" id="KW-0812">Transmembrane</keyword>
<feature type="transmembrane region" description="Helical" evidence="1">
    <location>
        <begin position="185"/>
        <end position="202"/>
    </location>
</feature>
<dbReference type="AlphaFoldDB" id="A0A6L5XD54"/>
<accession>A0A6L5XD54</accession>
<dbReference type="Pfam" id="PF00892">
    <property type="entry name" value="EamA"/>
    <property type="match status" value="1"/>
</dbReference>
<protein>
    <submittedName>
        <fullName evidence="3">EamA family transporter</fullName>
    </submittedName>
</protein>
<keyword evidence="4" id="KW-1185">Reference proteome</keyword>
<dbReference type="PANTHER" id="PTHR22911:SF137">
    <property type="entry name" value="SOLUTE CARRIER FAMILY 35 MEMBER G2-RELATED"/>
    <property type="match status" value="1"/>
</dbReference>
<dbReference type="InterPro" id="IPR037185">
    <property type="entry name" value="EmrE-like"/>
</dbReference>
<feature type="transmembrane region" description="Helical" evidence="1">
    <location>
        <begin position="277"/>
        <end position="294"/>
    </location>
</feature>
<dbReference type="EMBL" id="VULT01000006">
    <property type="protein sequence ID" value="MSS17203.1"/>
    <property type="molecule type" value="Genomic_DNA"/>
</dbReference>
<dbReference type="InterPro" id="IPR000620">
    <property type="entry name" value="EamA_dom"/>
</dbReference>
<proteinExistence type="predicted"/>
<feature type="transmembrane region" description="Helical" evidence="1">
    <location>
        <begin position="214"/>
        <end position="235"/>
    </location>
</feature>
<dbReference type="Gene3D" id="1.10.3730.20">
    <property type="match status" value="1"/>
</dbReference>
<feature type="domain" description="EamA" evidence="2">
    <location>
        <begin position="1"/>
        <end position="136"/>
    </location>
</feature>
<organism evidence="3 4">
    <name type="scientific">Sodaliphilus pleomorphus</name>
    <dbReference type="NCBI Taxonomy" id="2606626"/>
    <lineage>
        <taxon>Bacteria</taxon>
        <taxon>Pseudomonadati</taxon>
        <taxon>Bacteroidota</taxon>
        <taxon>Bacteroidia</taxon>
        <taxon>Bacteroidales</taxon>
        <taxon>Muribaculaceae</taxon>
        <taxon>Sodaliphilus</taxon>
    </lineage>
</organism>
<evidence type="ECO:0000259" key="2">
    <source>
        <dbReference type="Pfam" id="PF00892"/>
    </source>
</evidence>
<feature type="transmembrane region" description="Helical" evidence="1">
    <location>
        <begin position="33"/>
        <end position="53"/>
    </location>
</feature>
<dbReference type="GO" id="GO:0016020">
    <property type="term" value="C:membrane"/>
    <property type="evidence" value="ECO:0007669"/>
    <property type="project" value="InterPro"/>
</dbReference>
<feature type="transmembrane region" description="Helical" evidence="1">
    <location>
        <begin position="119"/>
        <end position="138"/>
    </location>
</feature>
<evidence type="ECO:0000256" key="1">
    <source>
        <dbReference type="SAM" id="Phobius"/>
    </source>
</evidence>
<feature type="transmembrane region" description="Helical" evidence="1">
    <location>
        <begin position="65"/>
        <end position="86"/>
    </location>
</feature>
<comment type="caution">
    <text evidence="3">The sequence shown here is derived from an EMBL/GenBank/DDBJ whole genome shotgun (WGS) entry which is preliminary data.</text>
</comment>
<dbReference type="PANTHER" id="PTHR22911">
    <property type="entry name" value="ACYL-MALONYL CONDENSING ENZYME-RELATED"/>
    <property type="match status" value="1"/>
</dbReference>
<reference evidence="3 4" key="1">
    <citation type="submission" date="2019-08" db="EMBL/GenBank/DDBJ databases">
        <title>In-depth cultivation of the pig gut microbiome towards novel bacterial diversity and tailored functional studies.</title>
        <authorList>
            <person name="Wylensek D."/>
            <person name="Hitch T.C.A."/>
            <person name="Clavel T."/>
        </authorList>
    </citation>
    <scope>NUCLEOTIDE SEQUENCE [LARGE SCALE GENOMIC DNA]</scope>
    <source>
        <strain evidence="3 4">Oil-RF-744-WCA-WT-10</strain>
    </source>
</reference>
<feature type="transmembrane region" description="Helical" evidence="1">
    <location>
        <begin position="150"/>
        <end position="173"/>
    </location>
</feature>
<dbReference type="RefSeq" id="WP_154326546.1">
    <property type="nucleotide sequence ID" value="NZ_CP045696.1"/>
</dbReference>
<evidence type="ECO:0000313" key="3">
    <source>
        <dbReference type="EMBL" id="MSS17203.1"/>
    </source>
</evidence>
<feature type="transmembrane region" description="Helical" evidence="1">
    <location>
        <begin position="241"/>
        <end position="265"/>
    </location>
</feature>